<keyword evidence="6" id="KW-0862">Zinc</keyword>
<evidence type="ECO:0000256" key="11">
    <source>
        <dbReference type="PROSITE-ProRule" id="PRU00322"/>
    </source>
</evidence>
<dbReference type="PROSITE" id="PS51925">
    <property type="entry name" value="SWIB_MDM2"/>
    <property type="match status" value="1"/>
</dbReference>
<dbReference type="Gene3D" id="1.10.245.10">
    <property type="entry name" value="SWIB/MDM2 domain"/>
    <property type="match status" value="1"/>
</dbReference>
<dbReference type="SUPFAM" id="SSF47592">
    <property type="entry name" value="SWIB/MDM2 domain"/>
    <property type="match status" value="1"/>
</dbReference>
<evidence type="ECO:0000259" key="13">
    <source>
        <dbReference type="PROSITE" id="PS50199"/>
    </source>
</evidence>
<dbReference type="InterPro" id="IPR013083">
    <property type="entry name" value="Znf_RING/FYVE/PHD"/>
</dbReference>
<dbReference type="Proteomes" id="UP000886700">
    <property type="component" value="Unplaced"/>
</dbReference>
<sequence>MTSHSSSAQCSTSDNTCRISSERISQQVRPKLPLLKILQAAGAQGEVFTMKEVMHYLGQYIMVKQLYDQQEQHMVYCGGDLLGDLLGRQSFSVKDPSPLYDMLRKNLVTSAPVNTDAAQTLALAQDHSMDIPSQDRLKHSATECSSSRRRTEEDDALTLPTSQHKCRDSRGDKDLIEHLTQDETSRLDLDFEEWDVAGLPWWFLGNLRNNYIPRSNGSTDLQTNQDIGTAIVSDTTDDLWFLNESVSEQLGVGIKVEAASSEQASEVGKASDKKMAEVGKDDDAEDLKSLSDDTDVELTSEDEWQCTECKKFNSPSKRYCFRCWALRKDWYSDCSKLTHSLSTSNITAIHEKKDNEGIDVPDCRRTISAPVVRPKDTYLKEENAKFDPCNSVKFLDLAHSSESQETISSMREQADILSEQKIDTESMEDYHNILKLCSLCEKRPRDGNIIHGRTSHLTTCFQCARRLKKTGASCPSYVTFWTSGGTGSGSHWVRWLPFPVLYARLAHCTCFGTWRERTPLARLRLVRSHDCSRISFQIQIGERDSDWPGLAGLCMTDSVEAFPGFSWPPQVPSSTPNTSFGMCVIPTSVLTTVYSDRYRTLLCLANTML</sequence>
<accession>A0ABM2WW38</accession>
<dbReference type="Gene3D" id="3.30.40.10">
    <property type="entry name" value="Zinc/RING finger domain, C3HC4 (zinc finger)"/>
    <property type="match status" value="1"/>
</dbReference>
<dbReference type="InterPro" id="IPR036885">
    <property type="entry name" value="SWIB_MDM2_dom_sf"/>
</dbReference>
<dbReference type="PIRSF" id="PIRSF500699">
    <property type="entry name" value="MDM4"/>
    <property type="match status" value="1"/>
</dbReference>
<dbReference type="GeneID" id="101842226"/>
<evidence type="ECO:0000259" key="14">
    <source>
        <dbReference type="PROSITE" id="PS51925"/>
    </source>
</evidence>
<dbReference type="InterPro" id="IPR003121">
    <property type="entry name" value="SWIB_MDM2_domain"/>
</dbReference>
<evidence type="ECO:0000256" key="1">
    <source>
        <dbReference type="ARBA" id="ARBA00004123"/>
    </source>
</evidence>
<evidence type="ECO:0000256" key="10">
    <source>
        <dbReference type="ARBA" id="ARBA00032090"/>
    </source>
</evidence>
<dbReference type="RefSeq" id="XP_040594916.1">
    <property type="nucleotide sequence ID" value="XM_040738982.1"/>
</dbReference>
<protein>
    <recommendedName>
        <fullName evidence="3">Protein Mdm4</fullName>
    </recommendedName>
    <alternativeName>
        <fullName evidence="10">Double minute 4 protein</fullName>
    </alternativeName>
    <alternativeName>
        <fullName evidence="9">Mdm2-like p53-binding protein</fullName>
    </alternativeName>
    <alternativeName>
        <fullName evidence="8">p53-binding protein Mdm4</fullName>
    </alternativeName>
</protein>
<keyword evidence="5 11" id="KW-0863">Zinc-finger</keyword>
<feature type="domain" description="DM2" evidence="14">
    <location>
        <begin position="26"/>
        <end position="109"/>
    </location>
</feature>
<keyword evidence="7" id="KW-0539">Nucleus</keyword>
<feature type="region of interest" description="Disordered" evidence="12">
    <location>
        <begin position="142"/>
        <end position="164"/>
    </location>
</feature>
<dbReference type="PANTHER" id="PTHR46858">
    <property type="entry name" value="OS05G0521000 PROTEIN"/>
    <property type="match status" value="1"/>
</dbReference>
<comment type="subcellular location">
    <subcellularLocation>
        <location evidence="1">Nucleus</location>
    </subcellularLocation>
</comment>
<evidence type="ECO:0000256" key="5">
    <source>
        <dbReference type="ARBA" id="ARBA00022771"/>
    </source>
</evidence>
<evidence type="ECO:0000256" key="12">
    <source>
        <dbReference type="SAM" id="MobiDB-lite"/>
    </source>
</evidence>
<evidence type="ECO:0000256" key="2">
    <source>
        <dbReference type="ARBA" id="ARBA00005803"/>
    </source>
</evidence>
<dbReference type="Gene3D" id="2.30.30.380">
    <property type="entry name" value="Zn-finger domain of Sec23/24"/>
    <property type="match status" value="1"/>
</dbReference>
<dbReference type="InterPro" id="IPR016495">
    <property type="entry name" value="p53_neg-reg_MDM_2/4"/>
</dbReference>
<evidence type="ECO:0000256" key="3">
    <source>
        <dbReference type="ARBA" id="ARBA00016815"/>
    </source>
</evidence>
<keyword evidence="4" id="KW-0479">Metal-binding</keyword>
<evidence type="ECO:0000256" key="6">
    <source>
        <dbReference type="ARBA" id="ARBA00022833"/>
    </source>
</evidence>
<dbReference type="PROSITE" id="PS50199">
    <property type="entry name" value="ZF_RANBP2_2"/>
    <property type="match status" value="1"/>
</dbReference>
<dbReference type="InterPro" id="IPR015458">
    <property type="entry name" value="MDM4"/>
</dbReference>
<dbReference type="PIRSF" id="PIRSF006748">
    <property type="entry name" value="p53_MDM_2/4"/>
    <property type="match status" value="1"/>
</dbReference>
<evidence type="ECO:0000313" key="15">
    <source>
        <dbReference type="Proteomes" id="UP000886700"/>
    </source>
</evidence>
<dbReference type="PANTHER" id="PTHR46858:SF12">
    <property type="entry name" value="PROTEIN MDM4"/>
    <property type="match status" value="1"/>
</dbReference>
<evidence type="ECO:0000256" key="7">
    <source>
        <dbReference type="ARBA" id="ARBA00023242"/>
    </source>
</evidence>
<dbReference type="Pfam" id="PF02201">
    <property type="entry name" value="SWIB"/>
    <property type="match status" value="1"/>
</dbReference>
<organism evidence="15 16">
    <name type="scientific">Mesocricetus auratus</name>
    <name type="common">Golden hamster</name>
    <dbReference type="NCBI Taxonomy" id="10036"/>
    <lineage>
        <taxon>Eukaryota</taxon>
        <taxon>Metazoa</taxon>
        <taxon>Chordata</taxon>
        <taxon>Craniata</taxon>
        <taxon>Vertebrata</taxon>
        <taxon>Euteleostomi</taxon>
        <taxon>Mammalia</taxon>
        <taxon>Eutheria</taxon>
        <taxon>Euarchontoglires</taxon>
        <taxon>Glires</taxon>
        <taxon>Rodentia</taxon>
        <taxon>Myomorpha</taxon>
        <taxon>Muroidea</taxon>
        <taxon>Cricetidae</taxon>
        <taxon>Cricetinae</taxon>
        <taxon>Mesocricetus</taxon>
    </lineage>
</organism>
<reference evidence="16" key="1">
    <citation type="submission" date="2025-08" db="UniProtKB">
        <authorList>
            <consortium name="RefSeq"/>
        </authorList>
    </citation>
    <scope>IDENTIFICATION</scope>
    <source>
        <tissue evidence="16">Liver</tissue>
    </source>
</reference>
<dbReference type="Pfam" id="PF00641">
    <property type="entry name" value="Zn_ribbon_RanBP"/>
    <property type="match status" value="1"/>
</dbReference>
<evidence type="ECO:0000256" key="8">
    <source>
        <dbReference type="ARBA" id="ARBA00030149"/>
    </source>
</evidence>
<feature type="region of interest" description="Disordered" evidence="12">
    <location>
        <begin position="261"/>
        <end position="289"/>
    </location>
</feature>
<dbReference type="SUPFAM" id="SSF90209">
    <property type="entry name" value="Ran binding protein zinc finger-like"/>
    <property type="match status" value="1"/>
</dbReference>
<evidence type="ECO:0000256" key="4">
    <source>
        <dbReference type="ARBA" id="ARBA00022723"/>
    </source>
</evidence>
<gene>
    <name evidence="16" type="primary">Mdm4</name>
</gene>
<dbReference type="CDD" id="cd17673">
    <property type="entry name" value="MDM4"/>
    <property type="match status" value="1"/>
</dbReference>
<evidence type="ECO:0000313" key="16">
    <source>
        <dbReference type="RefSeq" id="XP_040594916.1"/>
    </source>
</evidence>
<dbReference type="InterPro" id="IPR001876">
    <property type="entry name" value="Znf_RanBP2"/>
</dbReference>
<name>A0ABM2WW38_MESAU</name>
<feature type="compositionally biased region" description="Basic and acidic residues" evidence="12">
    <location>
        <begin position="269"/>
        <end position="289"/>
    </location>
</feature>
<evidence type="ECO:0000256" key="9">
    <source>
        <dbReference type="ARBA" id="ARBA00031309"/>
    </source>
</evidence>
<comment type="similarity">
    <text evidence="2">Belongs to the MDM2/MDM4 family.</text>
</comment>
<dbReference type="PROSITE" id="PS01358">
    <property type="entry name" value="ZF_RANBP2_1"/>
    <property type="match status" value="1"/>
</dbReference>
<proteinExistence type="inferred from homology"/>
<feature type="domain" description="RanBP2-type" evidence="13">
    <location>
        <begin position="300"/>
        <end position="329"/>
    </location>
</feature>
<dbReference type="InterPro" id="IPR036443">
    <property type="entry name" value="Znf_RanBP2_sf"/>
</dbReference>
<keyword evidence="15" id="KW-1185">Reference proteome</keyword>